<feature type="compositionally biased region" description="Basic and acidic residues" evidence="1">
    <location>
        <begin position="62"/>
        <end position="71"/>
    </location>
</feature>
<evidence type="ECO:0000313" key="3">
    <source>
        <dbReference type="Proteomes" id="UP000199340"/>
    </source>
</evidence>
<name>A0A1G8LFG9_9RHOB</name>
<dbReference type="RefSeq" id="WP_090028228.1">
    <property type="nucleotide sequence ID" value="NZ_FNEB01000003.1"/>
</dbReference>
<dbReference type="EMBL" id="FNEB01000003">
    <property type="protein sequence ID" value="SDI54408.1"/>
    <property type="molecule type" value="Genomic_DNA"/>
</dbReference>
<dbReference type="AlphaFoldDB" id="A0A1G8LFG9"/>
<evidence type="ECO:0008006" key="4">
    <source>
        <dbReference type="Google" id="ProtNLM"/>
    </source>
</evidence>
<accession>A0A1G8LFG9</accession>
<evidence type="ECO:0000256" key="1">
    <source>
        <dbReference type="SAM" id="MobiDB-lite"/>
    </source>
</evidence>
<organism evidence="2 3">
    <name type="scientific">Lutimaribacter saemankumensis</name>
    <dbReference type="NCBI Taxonomy" id="490829"/>
    <lineage>
        <taxon>Bacteria</taxon>
        <taxon>Pseudomonadati</taxon>
        <taxon>Pseudomonadota</taxon>
        <taxon>Alphaproteobacteria</taxon>
        <taxon>Rhodobacterales</taxon>
        <taxon>Roseobacteraceae</taxon>
        <taxon>Lutimaribacter</taxon>
    </lineage>
</organism>
<dbReference type="Proteomes" id="UP000199340">
    <property type="component" value="Unassembled WGS sequence"/>
</dbReference>
<keyword evidence="3" id="KW-1185">Reference proteome</keyword>
<proteinExistence type="predicted"/>
<dbReference type="STRING" id="490829.SAMN05421850_103287"/>
<feature type="region of interest" description="Disordered" evidence="1">
    <location>
        <begin position="49"/>
        <end position="71"/>
    </location>
</feature>
<protein>
    <recommendedName>
        <fullName evidence="4">TFIIB zinc-binding</fullName>
    </recommendedName>
</protein>
<reference evidence="2 3" key="1">
    <citation type="submission" date="2016-10" db="EMBL/GenBank/DDBJ databases">
        <authorList>
            <person name="de Groot N.N."/>
        </authorList>
    </citation>
    <scope>NUCLEOTIDE SEQUENCE [LARGE SCALE GENOMIC DNA]</scope>
    <source>
        <strain evidence="2 3">DSM 28010</strain>
    </source>
</reference>
<dbReference type="OrthoDB" id="7868311at2"/>
<sequence length="110" mass="12470">MPQSAKIVTCSYCGTRAALVLDRGRHELACSSCGAPLHEMKMMPLARQEDGAGRKAGKHREKVQIDWDAERRHALGDRAPGRFEKPRKRRKSLGRKVLSELWDVVEDIFD</sequence>
<evidence type="ECO:0000313" key="2">
    <source>
        <dbReference type="EMBL" id="SDI54408.1"/>
    </source>
</evidence>
<gene>
    <name evidence="2" type="ORF">SAMN05421850_103287</name>
</gene>